<dbReference type="InParanoid" id="A0A1Y2DSH0"/>
<organism evidence="1 2">
    <name type="scientific">Pseudomassariella vexata</name>
    <dbReference type="NCBI Taxonomy" id="1141098"/>
    <lineage>
        <taxon>Eukaryota</taxon>
        <taxon>Fungi</taxon>
        <taxon>Dikarya</taxon>
        <taxon>Ascomycota</taxon>
        <taxon>Pezizomycotina</taxon>
        <taxon>Sordariomycetes</taxon>
        <taxon>Xylariomycetidae</taxon>
        <taxon>Amphisphaeriales</taxon>
        <taxon>Pseudomassariaceae</taxon>
        <taxon>Pseudomassariella</taxon>
    </lineage>
</organism>
<dbReference type="AlphaFoldDB" id="A0A1Y2DSH0"/>
<dbReference type="STRING" id="1141098.A0A1Y2DSH0"/>
<evidence type="ECO:0000313" key="1">
    <source>
        <dbReference type="EMBL" id="ORY62231.1"/>
    </source>
</evidence>
<dbReference type="OrthoDB" id="190201at2759"/>
<comment type="caution">
    <text evidence="1">The sequence shown here is derived from an EMBL/GenBank/DDBJ whole genome shotgun (WGS) entry which is preliminary data.</text>
</comment>
<name>A0A1Y2DSH0_9PEZI</name>
<accession>A0A1Y2DSH0</accession>
<gene>
    <name evidence="1" type="ORF">BCR38DRAFT_486503</name>
</gene>
<proteinExistence type="predicted"/>
<reference evidence="1 2" key="1">
    <citation type="submission" date="2016-07" db="EMBL/GenBank/DDBJ databases">
        <title>Pervasive Adenine N6-methylation of Active Genes in Fungi.</title>
        <authorList>
            <consortium name="DOE Joint Genome Institute"/>
            <person name="Mondo S.J."/>
            <person name="Dannebaum R.O."/>
            <person name="Kuo R.C."/>
            <person name="Labutti K."/>
            <person name="Haridas S."/>
            <person name="Kuo A."/>
            <person name="Salamov A."/>
            <person name="Ahrendt S.R."/>
            <person name="Lipzen A."/>
            <person name="Sullivan W."/>
            <person name="Andreopoulos W.B."/>
            <person name="Clum A."/>
            <person name="Lindquist E."/>
            <person name="Daum C."/>
            <person name="Ramamoorthy G.K."/>
            <person name="Gryganskyi A."/>
            <person name="Culley D."/>
            <person name="Magnuson J.K."/>
            <person name="James T.Y."/>
            <person name="O'Malley M.A."/>
            <person name="Stajich J.E."/>
            <person name="Spatafora J.W."/>
            <person name="Visel A."/>
            <person name="Grigoriev I.V."/>
        </authorList>
    </citation>
    <scope>NUCLEOTIDE SEQUENCE [LARGE SCALE GENOMIC DNA]</scope>
    <source>
        <strain evidence="1 2">CBS 129021</strain>
    </source>
</reference>
<dbReference type="EMBL" id="MCFJ01000009">
    <property type="protein sequence ID" value="ORY62231.1"/>
    <property type="molecule type" value="Genomic_DNA"/>
</dbReference>
<dbReference type="RefSeq" id="XP_040714067.1">
    <property type="nucleotide sequence ID" value="XM_040864037.1"/>
</dbReference>
<dbReference type="Proteomes" id="UP000193689">
    <property type="component" value="Unassembled WGS sequence"/>
</dbReference>
<dbReference type="GeneID" id="63780249"/>
<sequence>MSRPGAFFVGDRILRSHRIISAGSSTSFCIVIIELHSGGLVAMAIENPGGLKFAREAPARNIEVTNFLHVTQPEGNFVESITRGCPAIHNILATYCELDAGQKLQIFTHGVAFDRGYWDHPCYKYNYRYVDQAMSHSYSTFSLDGTGGPFFAFGGNFVTANICPPLAEYPDG</sequence>
<evidence type="ECO:0000313" key="2">
    <source>
        <dbReference type="Proteomes" id="UP000193689"/>
    </source>
</evidence>
<keyword evidence="2" id="KW-1185">Reference proteome</keyword>
<protein>
    <submittedName>
        <fullName evidence="1">Uncharacterized protein</fullName>
    </submittedName>
</protein>